<dbReference type="InParanoid" id="F2URF3"/>
<dbReference type="Proteomes" id="UP000007799">
    <property type="component" value="Unassembled WGS sequence"/>
</dbReference>
<name>F2URF3_SALR5</name>
<evidence type="ECO:0000313" key="1">
    <source>
        <dbReference type="EMBL" id="EGD80256.1"/>
    </source>
</evidence>
<accession>F2URF3</accession>
<evidence type="ECO:0000313" key="2">
    <source>
        <dbReference type="Proteomes" id="UP000007799"/>
    </source>
</evidence>
<dbReference type="KEGG" id="sre:PTSG_10932"/>
<sequence length="211" mass="24217">MPRCGTAHLKPVAEARENSVLHVDRTRLWVDEHLLSPNDLVAQQLHPRLEPRDLVAFLDANNLEPGLDFKLSLMTAIALSLVACQMRQLHHSDYCDDVLLKWMTMLALREFVVQLHPRLEPRDLVAFLDANNLEPGLDFKLSLMTAIALSLVACQMRQLHHSDYCDDVLLKWMTMLALREFVVVRSKEVQSCQHGDHASCRLFIPFRVRCT</sequence>
<reference evidence="1" key="1">
    <citation type="submission" date="2009-08" db="EMBL/GenBank/DDBJ databases">
        <title>Annotation of Salpingoeca rosetta.</title>
        <authorList>
            <consortium name="The Broad Institute Genome Sequencing Platform"/>
            <person name="Russ C."/>
            <person name="Cuomo C."/>
            <person name="Burger G."/>
            <person name="Gray M.W."/>
            <person name="Holland P.W.H."/>
            <person name="King N."/>
            <person name="Lang F.B.F."/>
            <person name="Roger A.J."/>
            <person name="Ruiz-Trillo I."/>
            <person name="Young S.K."/>
            <person name="Zeng Q."/>
            <person name="Gargeya S."/>
            <person name="Alvarado L."/>
            <person name="Berlin A."/>
            <person name="Chapman S.B."/>
            <person name="Chen Z."/>
            <person name="Freedman E."/>
            <person name="Gellesch M."/>
            <person name="Goldberg J."/>
            <person name="Griggs A."/>
            <person name="Gujja S."/>
            <person name="Heilman E."/>
            <person name="Heiman D."/>
            <person name="Howarth C."/>
            <person name="Mehta T."/>
            <person name="Neiman D."/>
            <person name="Pearson M."/>
            <person name="Roberts A."/>
            <person name="Saif S."/>
            <person name="Shea T."/>
            <person name="Shenoy N."/>
            <person name="Sisk P."/>
            <person name="Stolte C."/>
            <person name="Sykes S."/>
            <person name="White J."/>
            <person name="Yandava C."/>
            <person name="Haas B."/>
            <person name="Nusbaum C."/>
            <person name="Birren B."/>
        </authorList>
    </citation>
    <scope>NUCLEOTIDE SEQUENCE [LARGE SCALE GENOMIC DNA]</scope>
    <source>
        <strain evidence="1">ATCC 50818</strain>
    </source>
</reference>
<keyword evidence="2" id="KW-1185">Reference proteome</keyword>
<dbReference type="EMBL" id="GL832991">
    <property type="protein sequence ID" value="EGD80256.1"/>
    <property type="molecule type" value="Genomic_DNA"/>
</dbReference>
<proteinExistence type="predicted"/>
<protein>
    <submittedName>
        <fullName evidence="1">Uncharacterized protein</fullName>
    </submittedName>
</protein>
<dbReference type="GeneID" id="16068845"/>
<gene>
    <name evidence="1" type="ORF">PTSG_10932</name>
</gene>
<organism evidence="2">
    <name type="scientific">Salpingoeca rosetta (strain ATCC 50818 / BSB-021)</name>
    <dbReference type="NCBI Taxonomy" id="946362"/>
    <lineage>
        <taxon>Eukaryota</taxon>
        <taxon>Choanoflagellata</taxon>
        <taxon>Craspedida</taxon>
        <taxon>Salpingoecidae</taxon>
        <taxon>Salpingoeca</taxon>
    </lineage>
</organism>
<dbReference type="AlphaFoldDB" id="F2URF3"/>
<dbReference type="RefSeq" id="XP_004988318.1">
    <property type="nucleotide sequence ID" value="XM_004988261.1"/>
</dbReference>